<dbReference type="Proteomes" id="UP001600888">
    <property type="component" value="Unassembled WGS sequence"/>
</dbReference>
<protein>
    <submittedName>
        <fullName evidence="1">Uncharacterized protein</fullName>
    </submittedName>
</protein>
<keyword evidence="2" id="KW-1185">Reference proteome</keyword>
<dbReference type="EMBL" id="JBAWTH010000117">
    <property type="protein sequence ID" value="KAL2276338.1"/>
    <property type="molecule type" value="Genomic_DNA"/>
</dbReference>
<organism evidence="1 2">
    <name type="scientific">Diaporthe vaccinii</name>
    <dbReference type="NCBI Taxonomy" id="105482"/>
    <lineage>
        <taxon>Eukaryota</taxon>
        <taxon>Fungi</taxon>
        <taxon>Dikarya</taxon>
        <taxon>Ascomycota</taxon>
        <taxon>Pezizomycotina</taxon>
        <taxon>Sordariomycetes</taxon>
        <taxon>Sordariomycetidae</taxon>
        <taxon>Diaporthales</taxon>
        <taxon>Diaporthaceae</taxon>
        <taxon>Diaporthe</taxon>
        <taxon>Diaporthe eres species complex</taxon>
    </lineage>
</organism>
<comment type="caution">
    <text evidence="1">The sequence shown here is derived from an EMBL/GenBank/DDBJ whole genome shotgun (WGS) entry which is preliminary data.</text>
</comment>
<evidence type="ECO:0000313" key="1">
    <source>
        <dbReference type="EMBL" id="KAL2276338.1"/>
    </source>
</evidence>
<accession>A0ABR4E1Q4</accession>
<sequence>MKSSIIFRPQSSRCITSITSQIAPVPSTPCGRVYKMCAKRAKQSFYAAQTARGIRSRVVPYRVPKNGR</sequence>
<evidence type="ECO:0000313" key="2">
    <source>
        <dbReference type="Proteomes" id="UP001600888"/>
    </source>
</evidence>
<name>A0ABR4E1Q4_9PEZI</name>
<gene>
    <name evidence="1" type="ORF">FJTKL_00942</name>
</gene>
<reference evidence="1 2" key="1">
    <citation type="submission" date="2024-03" db="EMBL/GenBank/DDBJ databases">
        <title>A high-quality draft genome sequence of Diaporthe vaccinii, a causative agent of upright dieback and viscid rot disease in cranberry plants.</title>
        <authorList>
            <person name="Sarrasin M."/>
            <person name="Lang B.F."/>
            <person name="Burger G."/>
        </authorList>
    </citation>
    <scope>NUCLEOTIDE SEQUENCE [LARGE SCALE GENOMIC DNA]</scope>
    <source>
        <strain evidence="1 2">IS7</strain>
    </source>
</reference>
<proteinExistence type="predicted"/>